<feature type="domain" description="HD-GYP" evidence="1">
    <location>
        <begin position="6"/>
        <end position="200"/>
    </location>
</feature>
<proteinExistence type="predicted"/>
<dbReference type="EMBL" id="JAVJAN010000062">
    <property type="protein sequence ID" value="MDR5588828.1"/>
    <property type="molecule type" value="Genomic_DNA"/>
</dbReference>
<keyword evidence="3" id="KW-1185">Reference proteome</keyword>
<accession>A0ABU1EKB4</accession>
<dbReference type="InterPro" id="IPR006675">
    <property type="entry name" value="HDIG_dom"/>
</dbReference>
<dbReference type="Proteomes" id="UP001256646">
    <property type="component" value="Unassembled WGS sequence"/>
</dbReference>
<dbReference type="PROSITE" id="PS51832">
    <property type="entry name" value="HD_GYP"/>
    <property type="match status" value="1"/>
</dbReference>
<dbReference type="RefSeq" id="WP_252211951.1">
    <property type="nucleotide sequence ID" value="NZ_JAVJAN010000062.1"/>
</dbReference>
<protein>
    <submittedName>
        <fullName evidence="2">HD domain-containing protein</fullName>
    </submittedName>
</protein>
<comment type="caution">
    <text evidence="2">The sequence shown here is derived from an EMBL/GenBank/DDBJ whole genome shotgun (WGS) entry which is preliminary data.</text>
</comment>
<evidence type="ECO:0000313" key="3">
    <source>
        <dbReference type="Proteomes" id="UP001256646"/>
    </source>
</evidence>
<evidence type="ECO:0000313" key="2">
    <source>
        <dbReference type="EMBL" id="MDR5588828.1"/>
    </source>
</evidence>
<dbReference type="NCBIfam" id="TIGR00277">
    <property type="entry name" value="HDIG"/>
    <property type="match status" value="1"/>
</dbReference>
<dbReference type="PANTHER" id="PTHR43155:SF2">
    <property type="entry name" value="CYCLIC DI-GMP PHOSPHODIESTERASE PA4108"/>
    <property type="match status" value="1"/>
</dbReference>
<dbReference type="Pfam" id="PF13487">
    <property type="entry name" value="HD_5"/>
    <property type="match status" value="1"/>
</dbReference>
<organism evidence="2 3">
    <name type="scientific">Clostridium aquiflavi</name>
    <dbReference type="NCBI Taxonomy" id="3073603"/>
    <lineage>
        <taxon>Bacteria</taxon>
        <taxon>Bacillati</taxon>
        <taxon>Bacillota</taxon>
        <taxon>Clostridia</taxon>
        <taxon>Eubacteriales</taxon>
        <taxon>Clostridiaceae</taxon>
        <taxon>Clostridium</taxon>
    </lineage>
</organism>
<dbReference type="PANTHER" id="PTHR43155">
    <property type="entry name" value="CYCLIC DI-GMP PHOSPHODIESTERASE PA4108-RELATED"/>
    <property type="match status" value="1"/>
</dbReference>
<gene>
    <name evidence="2" type="ORF">RGC78_15265</name>
</gene>
<reference evidence="2 3" key="1">
    <citation type="submission" date="2023-09" db="EMBL/GenBank/DDBJ databases">
        <authorList>
            <person name="Zhai L."/>
        </authorList>
    </citation>
    <scope>NUCLEOTIDE SEQUENCE [LARGE SCALE GENOMIC DNA]</scope>
    <source>
        <strain evidence="2 3">5 N-1</strain>
    </source>
</reference>
<dbReference type="SMART" id="SM00471">
    <property type="entry name" value="HDc"/>
    <property type="match status" value="1"/>
</dbReference>
<sequence>MSIINEGIIYHDIIESMVAALEARDLYTSGHSTRVSDMTYKLCQHLNLSEETLEMYHIAAHLHDIGKIGVSDNVLNKKGRLDFEEWQMMKKHPEIGYKILSKAKSLKNISYIVLHHHERWDGKGYPKGLKKNEIPLGSRIIAICDSIDAMKSNRPYRDLISDKECFKEILTNRGVMYDPEITDCILENWNDIVTKYYGSL</sequence>
<name>A0ABU1EKB4_9CLOT</name>
<evidence type="ECO:0000259" key="1">
    <source>
        <dbReference type="PROSITE" id="PS51832"/>
    </source>
</evidence>
<dbReference type="InterPro" id="IPR037522">
    <property type="entry name" value="HD_GYP_dom"/>
</dbReference>
<dbReference type="SUPFAM" id="SSF109604">
    <property type="entry name" value="HD-domain/PDEase-like"/>
    <property type="match status" value="1"/>
</dbReference>
<dbReference type="InterPro" id="IPR003607">
    <property type="entry name" value="HD/PDEase_dom"/>
</dbReference>
<dbReference type="CDD" id="cd00077">
    <property type="entry name" value="HDc"/>
    <property type="match status" value="1"/>
</dbReference>
<dbReference type="Gene3D" id="1.10.3210.10">
    <property type="entry name" value="Hypothetical protein af1432"/>
    <property type="match status" value="1"/>
</dbReference>